<keyword evidence="5 6" id="KW-0472">Membrane</keyword>
<evidence type="ECO:0000256" key="1">
    <source>
        <dbReference type="ARBA" id="ARBA00004141"/>
    </source>
</evidence>
<feature type="transmembrane region" description="Helical" evidence="6">
    <location>
        <begin position="183"/>
        <end position="203"/>
    </location>
</feature>
<reference evidence="7 8" key="1">
    <citation type="journal article" date="2018" name="Mol. Plant Microbe Interact.">
        <title>Taxonomically Different Co-Microsymbionts of a Relict Legume, Oxytropis popoviana, Have Complementary Sets of Symbiotic Genes and Together Increase the Efficiency of Plant Nodulation.</title>
        <authorList>
            <person name="Safronova V."/>
            <person name="Belimov A."/>
            <person name="Sazanova A."/>
            <person name="Chirak E."/>
            <person name="Verkhozina A."/>
            <person name="Kuznetsova I."/>
            <person name="Andronov E."/>
            <person name="Puhalsky J."/>
            <person name="Tikhonovich I."/>
        </authorList>
    </citation>
    <scope>NUCLEOTIDE SEQUENCE [LARGE SCALE GENOMIC DNA]</scope>
    <source>
        <strain evidence="7 8">Opo-235</strain>
    </source>
</reference>
<dbReference type="InterPro" id="IPR007688">
    <property type="entry name" value="Conjugal_tfr_TrbL/VirB6"/>
</dbReference>
<dbReference type="EMBL" id="QKOD01000022">
    <property type="protein sequence ID" value="RNJ41255.1"/>
    <property type="molecule type" value="Genomic_DNA"/>
</dbReference>
<proteinExistence type="inferred from homology"/>
<evidence type="ECO:0000256" key="2">
    <source>
        <dbReference type="ARBA" id="ARBA00007802"/>
    </source>
</evidence>
<keyword evidence="4 6" id="KW-1133">Transmembrane helix</keyword>
<evidence type="ECO:0000313" key="7">
    <source>
        <dbReference type="EMBL" id="RNJ41255.1"/>
    </source>
</evidence>
<evidence type="ECO:0000256" key="3">
    <source>
        <dbReference type="ARBA" id="ARBA00022692"/>
    </source>
</evidence>
<feature type="transmembrane region" description="Helical" evidence="6">
    <location>
        <begin position="68"/>
        <end position="85"/>
    </location>
</feature>
<dbReference type="RefSeq" id="WP_123170500.1">
    <property type="nucleotide sequence ID" value="NZ_QKOD01000022.1"/>
</dbReference>
<dbReference type="Pfam" id="PF04610">
    <property type="entry name" value="TrbL"/>
    <property type="match status" value="1"/>
</dbReference>
<feature type="transmembrane region" description="Helical" evidence="6">
    <location>
        <begin position="37"/>
        <end position="56"/>
    </location>
</feature>
<feature type="transmembrane region" description="Helical" evidence="6">
    <location>
        <begin position="154"/>
        <end position="176"/>
    </location>
</feature>
<organism evidence="7 8">
    <name type="scientific">Mesorhizobium japonicum</name>
    <dbReference type="NCBI Taxonomy" id="2066070"/>
    <lineage>
        <taxon>Bacteria</taxon>
        <taxon>Pseudomonadati</taxon>
        <taxon>Pseudomonadota</taxon>
        <taxon>Alphaproteobacteria</taxon>
        <taxon>Hyphomicrobiales</taxon>
        <taxon>Phyllobacteriaceae</taxon>
        <taxon>Mesorhizobium</taxon>
    </lineage>
</organism>
<evidence type="ECO:0000256" key="4">
    <source>
        <dbReference type="ARBA" id="ARBA00022989"/>
    </source>
</evidence>
<comment type="caution">
    <text evidence="7">The sequence shown here is derived from an EMBL/GenBank/DDBJ whole genome shotgun (WGS) entry which is preliminary data.</text>
</comment>
<evidence type="ECO:0000256" key="6">
    <source>
        <dbReference type="SAM" id="Phobius"/>
    </source>
</evidence>
<keyword evidence="3 6" id="KW-0812">Transmembrane</keyword>
<dbReference type="GO" id="GO:0016020">
    <property type="term" value="C:membrane"/>
    <property type="evidence" value="ECO:0007669"/>
    <property type="project" value="UniProtKB-SubCell"/>
</dbReference>
<comment type="subcellular location">
    <subcellularLocation>
        <location evidence="1">Membrane</location>
        <topology evidence="1">Multi-pass membrane protein</topology>
    </subcellularLocation>
</comment>
<name>A0A3M9X060_9HYPH</name>
<feature type="transmembrane region" description="Helical" evidence="6">
    <location>
        <begin position="215"/>
        <end position="236"/>
    </location>
</feature>
<dbReference type="Proteomes" id="UP000275436">
    <property type="component" value="Unassembled WGS sequence"/>
</dbReference>
<protein>
    <submittedName>
        <fullName evidence="7">Conjugal transfer protein TrbL</fullName>
    </submittedName>
</protein>
<dbReference type="AlphaFoldDB" id="A0A3M9X060"/>
<evidence type="ECO:0000256" key="5">
    <source>
        <dbReference type="ARBA" id="ARBA00023136"/>
    </source>
</evidence>
<evidence type="ECO:0000313" key="8">
    <source>
        <dbReference type="Proteomes" id="UP000275436"/>
    </source>
</evidence>
<gene>
    <name evidence="7" type="ORF">DNR46_34950</name>
</gene>
<dbReference type="GO" id="GO:0030255">
    <property type="term" value="P:protein secretion by the type IV secretion system"/>
    <property type="evidence" value="ECO:0007669"/>
    <property type="project" value="InterPro"/>
</dbReference>
<comment type="similarity">
    <text evidence="2">Belongs to the TrbL/VirB6 family.</text>
</comment>
<feature type="transmembrane region" description="Helical" evidence="6">
    <location>
        <begin position="248"/>
        <end position="271"/>
    </location>
</feature>
<accession>A0A3M9X060</accession>
<sequence length="356" mass="38414">MNFNITTLLQQVDKFGNNYVSQAYQNLASALTGGGQVGVAGLMLTLYVIFWAISIWQGTSTGSGKEMVWRLFRAFVIYALATGWGDFQTYAYSFANETPSAIGNSLLTSVSANVTGTSAGLNSVNSVQTALQNIWDSLANSTSAFIKSLGVLNFGGYVLAAIILVVGALLIGYAIFLIILSKIFLWLLLALAPVFIILMLFGYTTRFFAGWITAIVQYMCVQILVYAFCAFFISITQTYFDAVNRSNGAATTTLTEAAPLILICLVGVLLLSQITNVAASLAGGIGIGTPSFGRFYGGAFGSMGQASQRTLMGRMGWSTRQERLAGRERARVSLAQRRYENSAEYARLSRKLTDPA</sequence>